<evidence type="ECO:0000313" key="1">
    <source>
        <dbReference type="EMBL" id="KAE9382470.1"/>
    </source>
</evidence>
<evidence type="ECO:0000313" key="2">
    <source>
        <dbReference type="Proteomes" id="UP000799118"/>
    </source>
</evidence>
<dbReference type="AlphaFoldDB" id="A0A6A4GAF7"/>
<evidence type="ECO:0008006" key="3">
    <source>
        <dbReference type="Google" id="ProtNLM"/>
    </source>
</evidence>
<name>A0A6A4GAF7_9AGAR</name>
<organism evidence="1 2">
    <name type="scientific">Gymnopus androsaceus JB14</name>
    <dbReference type="NCBI Taxonomy" id="1447944"/>
    <lineage>
        <taxon>Eukaryota</taxon>
        <taxon>Fungi</taxon>
        <taxon>Dikarya</taxon>
        <taxon>Basidiomycota</taxon>
        <taxon>Agaricomycotina</taxon>
        <taxon>Agaricomycetes</taxon>
        <taxon>Agaricomycetidae</taxon>
        <taxon>Agaricales</taxon>
        <taxon>Marasmiineae</taxon>
        <taxon>Omphalotaceae</taxon>
        <taxon>Gymnopus</taxon>
    </lineage>
</organism>
<dbReference type="Proteomes" id="UP000799118">
    <property type="component" value="Unassembled WGS sequence"/>
</dbReference>
<dbReference type="EMBL" id="ML771497">
    <property type="protein sequence ID" value="KAE9382470.1"/>
    <property type="molecule type" value="Genomic_DNA"/>
</dbReference>
<dbReference type="InterPro" id="IPR012337">
    <property type="entry name" value="RNaseH-like_sf"/>
</dbReference>
<feature type="non-terminal residue" evidence="1">
    <location>
        <position position="388"/>
    </location>
</feature>
<dbReference type="SUPFAM" id="SSF53098">
    <property type="entry name" value="Ribonuclease H-like"/>
    <property type="match status" value="1"/>
</dbReference>
<protein>
    <recommendedName>
        <fullName evidence="3">DUF659 domain-containing protein</fullName>
    </recommendedName>
</protein>
<sequence>MLRLVASGCLSFNFVNDPEWNHFTHKWIPGAPIVDRRTLSGPVLTAEVERITAATREVIGGQLAVYQADGFKNIAKMSVLTSMLIVNHKPYLLRTHDMTGRSKTGETLWGIVQEDWEYARKTFDVEIIEYCSDDGPDGKKARRLNREQIPKIVDTVCWAHQDSLVTGNLLAADSTVTKAVSESMDIVKFFNNHSGALDKLKLTQSLHSPGSKPILLFLPAATRWTWHYCSVRRTCKLEAALIACVVTYRDHLRVCAGKERKQIESADKVIDLVLNQDFWCRLQRIWDYLDPLALAANILQAPNCSFDKVILTLGNLLHFYTHIPDEDEVIPDQEIFILALLFNPYIRNKVFNGTKLSHTDLWHITRHAFLRFTGEQADLELLQAFDDY</sequence>
<accession>A0A6A4GAF7</accession>
<keyword evidence="2" id="KW-1185">Reference proteome</keyword>
<proteinExistence type="predicted"/>
<reference evidence="1" key="1">
    <citation type="journal article" date="2019" name="Environ. Microbiol.">
        <title>Fungal ecological strategies reflected in gene transcription - a case study of two litter decomposers.</title>
        <authorList>
            <person name="Barbi F."/>
            <person name="Kohler A."/>
            <person name="Barry K."/>
            <person name="Baskaran P."/>
            <person name="Daum C."/>
            <person name="Fauchery L."/>
            <person name="Ihrmark K."/>
            <person name="Kuo A."/>
            <person name="LaButti K."/>
            <person name="Lipzen A."/>
            <person name="Morin E."/>
            <person name="Grigoriev I.V."/>
            <person name="Henrissat B."/>
            <person name="Lindahl B."/>
            <person name="Martin F."/>
        </authorList>
    </citation>
    <scope>NUCLEOTIDE SEQUENCE</scope>
    <source>
        <strain evidence="1">JB14</strain>
    </source>
</reference>
<gene>
    <name evidence="1" type="ORF">BT96DRAFT_845470</name>
</gene>
<dbReference type="OrthoDB" id="3270520at2759"/>